<feature type="domain" description="NusG-like N-terminal" evidence="4">
    <location>
        <begin position="8"/>
        <end position="107"/>
    </location>
</feature>
<dbReference type="SUPFAM" id="SSF50104">
    <property type="entry name" value="Translation proteins SH3-like domain"/>
    <property type="match status" value="1"/>
</dbReference>
<dbReference type="EMBL" id="JARVCO010000002">
    <property type="protein sequence ID" value="MDZ8117306.1"/>
    <property type="molecule type" value="Genomic_DNA"/>
</dbReference>
<dbReference type="Gene3D" id="3.30.70.940">
    <property type="entry name" value="NusG, N-terminal domain"/>
    <property type="match status" value="1"/>
</dbReference>
<evidence type="ECO:0000313" key="6">
    <source>
        <dbReference type="Proteomes" id="UP001290861"/>
    </source>
</evidence>
<comment type="caution">
    <text evidence="5">The sequence shown here is derived from an EMBL/GenBank/DDBJ whole genome shotgun (WGS) entry which is preliminary data.</text>
</comment>
<keyword evidence="3" id="KW-0804">Transcription</keyword>
<evidence type="ECO:0000313" key="5">
    <source>
        <dbReference type="EMBL" id="MDZ8117306.1"/>
    </source>
</evidence>
<evidence type="ECO:0000256" key="3">
    <source>
        <dbReference type="ARBA" id="ARBA00023163"/>
    </source>
</evidence>
<dbReference type="RefSeq" id="WP_322607107.1">
    <property type="nucleotide sequence ID" value="NZ_JARVCO010000002.1"/>
</dbReference>
<dbReference type="SMART" id="SM00738">
    <property type="entry name" value="NGN"/>
    <property type="match status" value="1"/>
</dbReference>
<keyword evidence="6" id="KW-1185">Reference proteome</keyword>
<dbReference type="InterPro" id="IPR008991">
    <property type="entry name" value="Translation_prot_SH3-like_sf"/>
</dbReference>
<sequence>MVFNFPEGQHWFAVRSKPKKERVAASTIAAQQRLEVFCPLIRFRRKTKRGAVWFQEAMFPGYFFVRFDMAEKKRAIAYSTGVLTIPLFNERYVPIPDEVIHSIRRDLDEDGSVDAAAPLEVGEETTILDGSMRGLKVTVIKVMPAEDRVAVLLEMLGTMVEAEFATHELERRNKLRLNTE</sequence>
<dbReference type="InterPro" id="IPR036735">
    <property type="entry name" value="NGN_dom_sf"/>
</dbReference>
<dbReference type="SUPFAM" id="SSF82679">
    <property type="entry name" value="N-utilization substance G protein NusG, N-terminal domain"/>
    <property type="match status" value="1"/>
</dbReference>
<keyword evidence="1" id="KW-0889">Transcription antitermination</keyword>
<name>A0ABU5MSX6_9BACT</name>
<accession>A0ABU5MSX6</accession>
<evidence type="ECO:0000256" key="2">
    <source>
        <dbReference type="ARBA" id="ARBA00023015"/>
    </source>
</evidence>
<keyword evidence="2" id="KW-0805">Transcription regulation</keyword>
<evidence type="ECO:0000256" key="1">
    <source>
        <dbReference type="ARBA" id="ARBA00022814"/>
    </source>
</evidence>
<dbReference type="Proteomes" id="UP001290861">
    <property type="component" value="Unassembled WGS sequence"/>
</dbReference>
<gene>
    <name evidence="5" type="ORF">P9H32_01595</name>
</gene>
<organism evidence="5 6">
    <name type="scientific">Pontiella agarivorans</name>
    <dbReference type="NCBI Taxonomy" id="3038953"/>
    <lineage>
        <taxon>Bacteria</taxon>
        <taxon>Pseudomonadati</taxon>
        <taxon>Kiritimatiellota</taxon>
        <taxon>Kiritimatiellia</taxon>
        <taxon>Kiritimatiellales</taxon>
        <taxon>Pontiellaceae</taxon>
        <taxon>Pontiella</taxon>
    </lineage>
</organism>
<dbReference type="PANTHER" id="PTHR30265:SF7">
    <property type="entry name" value="TRANSCRIPTION ANTITERMINATION PROTEIN RFAH"/>
    <property type="match status" value="1"/>
</dbReference>
<dbReference type="InterPro" id="IPR006645">
    <property type="entry name" value="NGN-like_dom"/>
</dbReference>
<protein>
    <submittedName>
        <fullName evidence="5">Transcription termination/antitermination NusG family protein</fullName>
    </submittedName>
</protein>
<dbReference type="PANTHER" id="PTHR30265">
    <property type="entry name" value="RHO-INTERACTING TRANSCRIPTION TERMINATION FACTOR NUSG"/>
    <property type="match status" value="1"/>
</dbReference>
<reference evidence="5 6" key="1">
    <citation type="journal article" date="2024" name="Appl. Environ. Microbiol.">
        <title>Pontiella agarivorans sp. nov., a novel marine anaerobic bacterium capable of degrading macroalgal polysaccharides and fixing nitrogen.</title>
        <authorList>
            <person name="Liu N."/>
            <person name="Kivenson V."/>
            <person name="Peng X."/>
            <person name="Cui Z."/>
            <person name="Lankiewicz T.S."/>
            <person name="Gosselin K.M."/>
            <person name="English C.J."/>
            <person name="Blair E.M."/>
            <person name="O'Malley M.A."/>
            <person name="Valentine D.L."/>
        </authorList>
    </citation>
    <scope>NUCLEOTIDE SEQUENCE [LARGE SCALE GENOMIC DNA]</scope>
    <source>
        <strain evidence="5 6">NLcol2</strain>
    </source>
</reference>
<proteinExistence type="predicted"/>
<dbReference type="InterPro" id="IPR043425">
    <property type="entry name" value="NusG-like"/>
</dbReference>
<evidence type="ECO:0000259" key="4">
    <source>
        <dbReference type="SMART" id="SM00738"/>
    </source>
</evidence>
<dbReference type="Pfam" id="PF02357">
    <property type="entry name" value="NusG"/>
    <property type="match status" value="1"/>
</dbReference>